<dbReference type="OrthoDB" id="8197684at2759"/>
<name>A0A6J2TQ68_DROLE</name>
<feature type="region of interest" description="Disordered" evidence="1">
    <location>
        <begin position="125"/>
        <end position="144"/>
    </location>
</feature>
<gene>
    <name evidence="3" type="primary">LOC115626839</name>
</gene>
<organism evidence="2 3">
    <name type="scientific">Drosophila lebanonensis</name>
    <name type="common">Fruit fly</name>
    <name type="synonym">Scaptodrosophila lebanonensis</name>
    <dbReference type="NCBI Taxonomy" id="7225"/>
    <lineage>
        <taxon>Eukaryota</taxon>
        <taxon>Metazoa</taxon>
        <taxon>Ecdysozoa</taxon>
        <taxon>Arthropoda</taxon>
        <taxon>Hexapoda</taxon>
        <taxon>Insecta</taxon>
        <taxon>Pterygota</taxon>
        <taxon>Neoptera</taxon>
        <taxon>Endopterygota</taxon>
        <taxon>Diptera</taxon>
        <taxon>Brachycera</taxon>
        <taxon>Muscomorpha</taxon>
        <taxon>Ephydroidea</taxon>
        <taxon>Drosophilidae</taxon>
        <taxon>Scaptodrosophila</taxon>
    </lineage>
</organism>
<dbReference type="Proteomes" id="UP000504634">
    <property type="component" value="Unplaced"/>
</dbReference>
<accession>A0A6J2TQ68</accession>
<dbReference type="GeneID" id="115626839"/>
<feature type="region of interest" description="Disordered" evidence="1">
    <location>
        <begin position="257"/>
        <end position="286"/>
    </location>
</feature>
<proteinExistence type="predicted"/>
<evidence type="ECO:0000313" key="3">
    <source>
        <dbReference type="RefSeq" id="XP_030378184.1"/>
    </source>
</evidence>
<dbReference type="AlphaFoldDB" id="A0A6J2TQ68"/>
<sequence length="286" mass="32255">MEREEKKRARQVLSESIDRFLEEHASDMAVQAESFATECCGQILNDFDEQTHEAWIVQIPRGMDPSSLAGKRIKVPGRRTFDNIQVRSAIYSQPLRSAIGYVNPKEKYKLCALPLSGSIVLSNQQDMEEPQKQEPDTFPEAGEPPTFNVIVSHPLFGRDYKKRIEVPKKIAKVLREADQTSAKCTAQLRRTANYYKTRNALQTTTKTLKQKEIAIRKTVVTGVSPNLNQTYDSFNGGEYETEKDVDNILSLIGDSDDDVVVKNEPDSPPSKKIKKHKAEKKSAVIV</sequence>
<protein>
    <submittedName>
        <fullName evidence="3">Uncharacterized protein LOC115626839</fullName>
    </submittedName>
</protein>
<dbReference type="RefSeq" id="XP_030378184.1">
    <property type="nucleotide sequence ID" value="XM_030522324.1"/>
</dbReference>
<keyword evidence="2" id="KW-1185">Reference proteome</keyword>
<evidence type="ECO:0000256" key="1">
    <source>
        <dbReference type="SAM" id="MobiDB-lite"/>
    </source>
</evidence>
<reference evidence="3" key="1">
    <citation type="submission" date="2025-08" db="UniProtKB">
        <authorList>
            <consortium name="RefSeq"/>
        </authorList>
    </citation>
    <scope>IDENTIFICATION</scope>
    <source>
        <strain evidence="3">11010-0011.00</strain>
        <tissue evidence="3">Whole body</tissue>
    </source>
</reference>
<evidence type="ECO:0000313" key="2">
    <source>
        <dbReference type="Proteomes" id="UP000504634"/>
    </source>
</evidence>